<name>A0A2S2DIR5_9BURK</name>
<dbReference type="Proteomes" id="UP000245820">
    <property type="component" value="Chromosome"/>
</dbReference>
<reference evidence="1 2" key="1">
    <citation type="submission" date="2018-05" db="EMBL/GenBank/DDBJ databases">
        <title>Complete genome sequence of Massilia oculi sp. nov. CCUG 43427T (=DSM 26321T), the type strain of M. oculi, and comparison with genome sequences of other Massilia strains.</title>
        <authorList>
            <person name="Zhu B."/>
        </authorList>
    </citation>
    <scope>NUCLEOTIDE SEQUENCE [LARGE SCALE GENOMIC DNA]</scope>
    <source>
        <strain evidence="1 2">CCUG 43427</strain>
    </source>
</reference>
<evidence type="ECO:0000313" key="1">
    <source>
        <dbReference type="EMBL" id="AWL05283.1"/>
    </source>
</evidence>
<sequence>MPDPQQVSLFQDADPDRDWKLFSTGVQVWVGQTYLRLKRAGYPVVLTAQAPASGLVVAHADHVPVLLCRRRWNAALTIVAARADRPRQPHADVEIVQNGACADGVAAFHIQHWPQPGLVPRDALRGSAVRTVAFKGTVGEMTPEFAAPEWAEGLRRQGIEWRCDAVAWGGNAASYQTSWNDYHDTDVVLAMRKDLSHLHAKKPASKLINAWLAGVPAILGPEQAYRELRRSPLDYIEVASAQEAGAALARLAAEPQLYRAMVENGLRRGEQVRAEECTRAWAALLFETLAARRTPAPLALASLGLRSLRCRLRAWRTPHEKSAATLR</sequence>
<dbReference type="AlphaFoldDB" id="A0A2S2DIR5"/>
<accession>A0A2S2DIR5</accession>
<proteinExistence type="predicted"/>
<dbReference type="KEGG" id="mtim:DIR46_13155"/>
<gene>
    <name evidence="1" type="ORF">DIR46_13155</name>
</gene>
<protein>
    <recommendedName>
        <fullName evidence="3">Glycosyltransferase family 1 protein</fullName>
    </recommendedName>
</protein>
<dbReference type="EMBL" id="CP029343">
    <property type="protein sequence ID" value="AWL05283.1"/>
    <property type="molecule type" value="Genomic_DNA"/>
</dbReference>
<dbReference type="OrthoDB" id="5472311at2"/>
<evidence type="ECO:0000313" key="2">
    <source>
        <dbReference type="Proteomes" id="UP000245820"/>
    </source>
</evidence>
<evidence type="ECO:0008006" key="3">
    <source>
        <dbReference type="Google" id="ProtNLM"/>
    </source>
</evidence>
<dbReference type="RefSeq" id="WP_109345617.1">
    <property type="nucleotide sequence ID" value="NZ_CP029343.1"/>
</dbReference>
<keyword evidence="2" id="KW-1185">Reference proteome</keyword>
<organism evidence="1 2">
    <name type="scientific">Massilia oculi</name>
    <dbReference type="NCBI Taxonomy" id="945844"/>
    <lineage>
        <taxon>Bacteria</taxon>
        <taxon>Pseudomonadati</taxon>
        <taxon>Pseudomonadota</taxon>
        <taxon>Betaproteobacteria</taxon>
        <taxon>Burkholderiales</taxon>
        <taxon>Oxalobacteraceae</taxon>
        <taxon>Telluria group</taxon>
        <taxon>Massilia</taxon>
    </lineage>
</organism>